<evidence type="ECO:0000313" key="11">
    <source>
        <dbReference type="Proteomes" id="UP000018159"/>
    </source>
</evidence>
<evidence type="ECO:0000313" key="10">
    <source>
        <dbReference type="EMBL" id="CDI06106.1"/>
    </source>
</evidence>
<evidence type="ECO:0000256" key="4">
    <source>
        <dbReference type="ARBA" id="ARBA00022777"/>
    </source>
</evidence>
<feature type="compositionally biased region" description="Polar residues" evidence="8">
    <location>
        <begin position="1"/>
        <end position="15"/>
    </location>
</feature>
<dbReference type="InterPro" id="IPR003594">
    <property type="entry name" value="HATPase_dom"/>
</dbReference>
<feature type="region of interest" description="Disordered" evidence="8">
    <location>
        <begin position="1"/>
        <end position="20"/>
    </location>
</feature>
<feature type="domain" description="Histidine kinase" evidence="9">
    <location>
        <begin position="206"/>
        <end position="407"/>
    </location>
</feature>
<keyword evidence="11" id="KW-1185">Reference proteome</keyword>
<keyword evidence="1" id="KW-0597">Phosphoprotein</keyword>
<evidence type="ECO:0000256" key="3">
    <source>
        <dbReference type="ARBA" id="ARBA00022741"/>
    </source>
</evidence>
<dbReference type="Proteomes" id="UP000018159">
    <property type="component" value="Unassembled WGS sequence"/>
</dbReference>
<sequence>MALTSHTDTQNTSLNRKYLNRETKGAADAFDGTQKEIYLEKTPSESSAEEVIHVLGSDIKDVNDSISAMSKQIVAQKARIEAIGKKQKDFDADVRAFQKDTSDPITGTEFENLGSEFESDKIIKGISMLVENEIQNRITNLEKQLDYEKKNSKIFSTSVEETLAKFLLVEKNLKSTNHKLEDEIREKTAQIIRSERLSAIGELASRLAHDLKNPLTVIKGTVHLLKHNNNGNIDELTKRRIEVIEKSIFRMTHQIDGVLDFVRESPLKKETSSLNEIIISAIQTMMVPSNVSIFFPREDIVFLCDPHKMQVVFANLILNSIQAIGAKKGKIVIHASKTEKDLLIAVEDDGPGIDPRVLGRIFDPLFTTKQEGTGLGLASVKNIVNQHGGKISASTNPTIFSIKIPLY</sequence>
<dbReference type="PROSITE" id="PS50109">
    <property type="entry name" value="HIS_KIN"/>
    <property type="match status" value="1"/>
</dbReference>
<dbReference type="InterPro" id="IPR003661">
    <property type="entry name" value="HisK_dim/P_dom"/>
</dbReference>
<keyword evidence="5" id="KW-0067">ATP-binding</keyword>
<evidence type="ECO:0000256" key="5">
    <source>
        <dbReference type="ARBA" id="ARBA00022840"/>
    </source>
</evidence>
<name>V6ATR4_9ARCH</name>
<keyword evidence="2 10" id="KW-0808">Transferase</keyword>
<dbReference type="SMART" id="SM00387">
    <property type="entry name" value="HATPase_c"/>
    <property type="match status" value="1"/>
</dbReference>
<dbReference type="PANTHER" id="PTHR43065:SF10">
    <property type="entry name" value="PEROXIDE STRESS-ACTIVATED HISTIDINE KINASE MAK3"/>
    <property type="match status" value="1"/>
</dbReference>
<evidence type="ECO:0000259" key="9">
    <source>
        <dbReference type="PROSITE" id="PS50109"/>
    </source>
</evidence>
<dbReference type="STRING" id="1407055.NITUZ_40272"/>
<dbReference type="Gene3D" id="3.30.565.10">
    <property type="entry name" value="Histidine kinase-like ATPase, C-terminal domain"/>
    <property type="match status" value="1"/>
</dbReference>
<dbReference type="SUPFAM" id="SSF47384">
    <property type="entry name" value="Homodimeric domain of signal transducing histidine kinase"/>
    <property type="match status" value="1"/>
</dbReference>
<organism evidence="10 11">
    <name type="scientific">Candidatus Nitrosotenuis uzonensis</name>
    <dbReference type="NCBI Taxonomy" id="1407055"/>
    <lineage>
        <taxon>Archaea</taxon>
        <taxon>Nitrososphaerota</taxon>
        <taxon>Candidatus Nitrosotenuis</taxon>
    </lineage>
</organism>
<dbReference type="GO" id="GO:0005524">
    <property type="term" value="F:ATP binding"/>
    <property type="evidence" value="ECO:0007669"/>
    <property type="project" value="UniProtKB-KW"/>
</dbReference>
<dbReference type="SUPFAM" id="SSF55874">
    <property type="entry name" value="ATPase domain of HSP90 chaperone/DNA topoisomerase II/histidine kinase"/>
    <property type="match status" value="1"/>
</dbReference>
<dbReference type="EC" id="2.7.13.3" evidence="10"/>
<evidence type="ECO:0000256" key="7">
    <source>
        <dbReference type="SAM" id="Coils"/>
    </source>
</evidence>
<proteinExistence type="predicted"/>
<dbReference type="InterPro" id="IPR004358">
    <property type="entry name" value="Sig_transdc_His_kin-like_C"/>
</dbReference>
<evidence type="ECO:0000256" key="8">
    <source>
        <dbReference type="SAM" id="MobiDB-lite"/>
    </source>
</evidence>
<dbReference type="Pfam" id="PF02518">
    <property type="entry name" value="HATPase_c"/>
    <property type="match status" value="1"/>
</dbReference>
<dbReference type="InterPro" id="IPR005467">
    <property type="entry name" value="His_kinase_dom"/>
</dbReference>
<evidence type="ECO:0000256" key="6">
    <source>
        <dbReference type="ARBA" id="ARBA00023012"/>
    </source>
</evidence>
<reference evidence="10 11" key="1">
    <citation type="journal article" date="2013" name="PLoS ONE">
        <title>Enrichment and Genome Sequence of the Group I.1a Ammonia-Oxidizing Archaeon ?Ca. Nitrosotenuis uzonensis? Representing a Clade Globally.</title>
        <authorList>
            <person name="Lebedeva E.V."/>
            <person name="Hatzenpichler R."/>
            <person name="Pelletier E."/>
            <person name="Schuster N."/>
            <person name="Hauzmayer S."/>
            <person name="Bulaev A."/>
            <person name="Grigor'eva N.V."/>
            <person name="Galushko A."/>
            <person name="Schmid M."/>
            <person name="Palatinszky M."/>
            <person name="Le Paslier D."/>
            <person name="Daims H."/>
            <person name="Wagner M."/>
        </authorList>
    </citation>
    <scope>NUCLEOTIDE SEQUENCE [LARGE SCALE GENOMIC DNA]</scope>
    <source>
        <strain evidence="10 11">N4</strain>
    </source>
</reference>
<dbReference type="EMBL" id="CBTY010000009">
    <property type="protein sequence ID" value="CDI06106.1"/>
    <property type="molecule type" value="Genomic_DNA"/>
</dbReference>
<dbReference type="InterPro" id="IPR036097">
    <property type="entry name" value="HisK_dim/P_sf"/>
</dbReference>
<dbReference type="AlphaFoldDB" id="V6ATR4"/>
<accession>V6ATR4</accession>
<dbReference type="GO" id="GO:0000155">
    <property type="term" value="F:phosphorelay sensor kinase activity"/>
    <property type="evidence" value="ECO:0007669"/>
    <property type="project" value="InterPro"/>
</dbReference>
<evidence type="ECO:0000256" key="1">
    <source>
        <dbReference type="ARBA" id="ARBA00022553"/>
    </source>
</evidence>
<dbReference type="Pfam" id="PF00512">
    <property type="entry name" value="HisKA"/>
    <property type="match status" value="1"/>
</dbReference>
<gene>
    <name evidence="10" type="ORF">NITUZ_40272</name>
</gene>
<dbReference type="Gene3D" id="1.10.287.130">
    <property type="match status" value="1"/>
</dbReference>
<feature type="coiled-coil region" evidence="7">
    <location>
        <begin position="131"/>
        <end position="197"/>
    </location>
</feature>
<dbReference type="PANTHER" id="PTHR43065">
    <property type="entry name" value="SENSOR HISTIDINE KINASE"/>
    <property type="match status" value="1"/>
</dbReference>
<keyword evidence="4 10" id="KW-0418">Kinase</keyword>
<dbReference type="PRINTS" id="PR00344">
    <property type="entry name" value="BCTRLSENSOR"/>
</dbReference>
<comment type="caution">
    <text evidence="10">The sequence shown here is derived from an EMBL/GenBank/DDBJ whole genome shotgun (WGS) entry which is preliminary data.</text>
</comment>
<dbReference type="CDD" id="cd00082">
    <property type="entry name" value="HisKA"/>
    <property type="match status" value="1"/>
</dbReference>
<dbReference type="InterPro" id="IPR036890">
    <property type="entry name" value="HATPase_C_sf"/>
</dbReference>
<protein>
    <submittedName>
        <fullName evidence="10">Histidine kinase</fullName>
        <ecNumber evidence="10">2.7.13.3</ecNumber>
    </submittedName>
</protein>
<keyword evidence="7" id="KW-0175">Coiled coil</keyword>
<dbReference type="SMART" id="SM00388">
    <property type="entry name" value="HisKA"/>
    <property type="match status" value="1"/>
</dbReference>
<keyword evidence="3" id="KW-0547">Nucleotide-binding</keyword>
<keyword evidence="6" id="KW-0902">Two-component regulatory system</keyword>
<evidence type="ECO:0000256" key="2">
    <source>
        <dbReference type="ARBA" id="ARBA00022679"/>
    </source>
</evidence>